<dbReference type="Proteomes" id="UP000092256">
    <property type="component" value="Unassembled WGS sequence"/>
</dbReference>
<dbReference type="InterPro" id="IPR008767">
    <property type="entry name" value="Phage_SPP1_head-tail_adaptor"/>
</dbReference>
<comment type="caution">
    <text evidence="1">The sequence shown here is derived from an EMBL/GenBank/DDBJ whole genome shotgun (WGS) entry which is preliminary data.</text>
</comment>
<dbReference type="AlphaFoldDB" id="A0A1A6XNX0"/>
<gene>
    <name evidence="1" type="ORF">A9K58_17490</name>
</gene>
<dbReference type="RefSeq" id="WP_065200548.1">
    <property type="nucleotide sequence ID" value="NZ_LYVJ01000015.1"/>
</dbReference>
<dbReference type="InterPro" id="IPR038666">
    <property type="entry name" value="SSP1_head-tail_sf"/>
</dbReference>
<organism evidence="1 2">
    <name type="scientific">Stenotrophomonas maltophilia</name>
    <name type="common">Pseudomonas maltophilia</name>
    <name type="synonym">Xanthomonas maltophilia</name>
    <dbReference type="NCBI Taxonomy" id="40324"/>
    <lineage>
        <taxon>Bacteria</taxon>
        <taxon>Pseudomonadati</taxon>
        <taxon>Pseudomonadota</taxon>
        <taxon>Gammaproteobacteria</taxon>
        <taxon>Lysobacterales</taxon>
        <taxon>Lysobacteraceae</taxon>
        <taxon>Stenotrophomonas</taxon>
        <taxon>Stenotrophomonas maltophilia group</taxon>
    </lineage>
</organism>
<evidence type="ECO:0000313" key="2">
    <source>
        <dbReference type="Proteomes" id="UP000092256"/>
    </source>
</evidence>
<name>A0A1A6XNX0_STEMA</name>
<dbReference type="Gene3D" id="2.40.10.270">
    <property type="entry name" value="Bacteriophage SPP1 head-tail adaptor protein"/>
    <property type="match status" value="1"/>
</dbReference>
<proteinExistence type="predicted"/>
<dbReference type="EMBL" id="LYVJ01000015">
    <property type="protein sequence ID" value="OBU64385.1"/>
    <property type="molecule type" value="Genomic_DNA"/>
</dbReference>
<evidence type="ECO:0008006" key="3">
    <source>
        <dbReference type="Google" id="ProtNLM"/>
    </source>
</evidence>
<accession>A0A1A6XNX0</accession>
<dbReference type="Pfam" id="PF05521">
    <property type="entry name" value="Phage_HCP"/>
    <property type="match status" value="1"/>
</dbReference>
<sequence>MATSAGQRRHLIRFERAVDVRDPLGGPPKKEWQFVAEAWAKKTNQLSATAEAVAAGAERYREQVRWDMLPRHVEPTWRIVERGKPYAIKSIAPSNDGSEMAIIAVAGLGNG</sequence>
<reference evidence="1 2" key="1">
    <citation type="submission" date="2016-05" db="EMBL/GenBank/DDBJ databases">
        <title>Draft Genome Sequences of Stenotrophomonas maltophilia Strains Sm32COP, Sm41DVV, Sm46PAILV, SmF3, SmF22, SmSOFb1 and SmCVFa1, Isolated from Different Manures, in France.</title>
        <authorList>
            <person name="Nazaret S."/>
            <person name="Bodilis J."/>
        </authorList>
    </citation>
    <scope>NUCLEOTIDE SEQUENCE [LARGE SCALE GENOMIC DNA]</scope>
    <source>
        <strain evidence="1 2">Sm46PAILV</strain>
    </source>
</reference>
<protein>
    <recommendedName>
        <fullName evidence="3">Head-tail adaptor protein</fullName>
    </recommendedName>
</protein>
<evidence type="ECO:0000313" key="1">
    <source>
        <dbReference type="EMBL" id="OBU64385.1"/>
    </source>
</evidence>
<dbReference type="OrthoDB" id="6045414at2"/>